<feature type="region of interest" description="Disordered" evidence="1">
    <location>
        <begin position="97"/>
        <end position="121"/>
    </location>
</feature>
<name>A0A518B9V7_9BACT</name>
<evidence type="ECO:0000313" key="4">
    <source>
        <dbReference type="Proteomes" id="UP000317093"/>
    </source>
</evidence>
<evidence type="ECO:0000256" key="1">
    <source>
        <dbReference type="SAM" id="MobiDB-lite"/>
    </source>
</evidence>
<dbReference type="RefSeq" id="WP_145261491.1">
    <property type="nucleotide sequence ID" value="NZ_CP036279.1"/>
</dbReference>
<dbReference type="KEGG" id="knv:Pan216_46510"/>
<evidence type="ECO:0000313" key="3">
    <source>
        <dbReference type="EMBL" id="QDU63770.1"/>
    </source>
</evidence>
<feature type="compositionally biased region" description="Basic and acidic residues" evidence="1">
    <location>
        <begin position="103"/>
        <end position="120"/>
    </location>
</feature>
<reference evidence="3 4" key="1">
    <citation type="submission" date="2019-02" db="EMBL/GenBank/DDBJ databases">
        <title>Deep-cultivation of Planctomycetes and their phenomic and genomic characterization uncovers novel biology.</title>
        <authorList>
            <person name="Wiegand S."/>
            <person name="Jogler M."/>
            <person name="Boedeker C."/>
            <person name="Pinto D."/>
            <person name="Vollmers J."/>
            <person name="Rivas-Marin E."/>
            <person name="Kohn T."/>
            <person name="Peeters S.H."/>
            <person name="Heuer A."/>
            <person name="Rast P."/>
            <person name="Oberbeckmann S."/>
            <person name="Bunk B."/>
            <person name="Jeske O."/>
            <person name="Meyerdierks A."/>
            <person name="Storesund J.E."/>
            <person name="Kallscheuer N."/>
            <person name="Luecker S."/>
            <person name="Lage O.M."/>
            <person name="Pohl T."/>
            <person name="Merkel B.J."/>
            <person name="Hornburger P."/>
            <person name="Mueller R.-W."/>
            <person name="Bruemmer F."/>
            <person name="Labrenz M."/>
            <person name="Spormann A.M."/>
            <person name="Op den Camp H."/>
            <person name="Overmann J."/>
            <person name="Amann R."/>
            <person name="Jetten M.S.M."/>
            <person name="Mascher T."/>
            <person name="Medema M.H."/>
            <person name="Devos D.P."/>
            <person name="Kaster A.-K."/>
            <person name="Ovreas L."/>
            <person name="Rohde M."/>
            <person name="Galperin M.Y."/>
            <person name="Jogler C."/>
        </authorList>
    </citation>
    <scope>NUCLEOTIDE SEQUENCE [LARGE SCALE GENOMIC DNA]</scope>
    <source>
        <strain evidence="3 4">Pan216</strain>
    </source>
</reference>
<dbReference type="PROSITE" id="PS51257">
    <property type="entry name" value="PROKAR_LIPOPROTEIN"/>
    <property type="match status" value="1"/>
</dbReference>
<proteinExistence type="predicted"/>
<gene>
    <name evidence="3" type="ORF">Pan216_46510</name>
</gene>
<dbReference type="AlphaFoldDB" id="A0A518B9V7"/>
<accession>A0A518B9V7</accession>
<keyword evidence="2" id="KW-0732">Signal</keyword>
<feature type="chain" id="PRO_5021975738" evidence="2">
    <location>
        <begin position="24"/>
        <end position="151"/>
    </location>
</feature>
<feature type="signal peptide" evidence="2">
    <location>
        <begin position="1"/>
        <end position="23"/>
    </location>
</feature>
<dbReference type="Proteomes" id="UP000317093">
    <property type="component" value="Chromosome"/>
</dbReference>
<keyword evidence="4" id="KW-1185">Reference proteome</keyword>
<organism evidence="3 4">
    <name type="scientific">Kolteria novifilia</name>
    <dbReference type="NCBI Taxonomy" id="2527975"/>
    <lineage>
        <taxon>Bacteria</taxon>
        <taxon>Pseudomonadati</taxon>
        <taxon>Planctomycetota</taxon>
        <taxon>Planctomycetia</taxon>
        <taxon>Kolteriales</taxon>
        <taxon>Kolteriaceae</taxon>
        <taxon>Kolteria</taxon>
    </lineage>
</organism>
<sequence length="151" mass="15879" precursor="true">MTNCPIKSLLTLSLVTLVTGCGASDLGPSGTVEGKLLLNGNPVMGGKITFVGNKGFGGWSKIGSDGTFKLINGNGRPAIPTGDYQVMFGPLPLKPMSTPSDEDLIKNPERSKQPEGDTKAFPKIFRAQATSPLRATVNEGSNELTIKAMTR</sequence>
<dbReference type="OrthoDB" id="288558at2"/>
<dbReference type="EMBL" id="CP036279">
    <property type="protein sequence ID" value="QDU63770.1"/>
    <property type="molecule type" value="Genomic_DNA"/>
</dbReference>
<evidence type="ECO:0000256" key="2">
    <source>
        <dbReference type="SAM" id="SignalP"/>
    </source>
</evidence>
<protein>
    <submittedName>
        <fullName evidence="3">Uncharacterized protein</fullName>
    </submittedName>
</protein>